<dbReference type="OrthoDB" id="6022at2759"/>
<feature type="compositionally biased region" description="Acidic residues" evidence="2">
    <location>
        <begin position="111"/>
        <end position="126"/>
    </location>
</feature>
<dbReference type="Proteomes" id="UP000654370">
    <property type="component" value="Unassembled WGS sequence"/>
</dbReference>
<dbReference type="GO" id="GO:0000398">
    <property type="term" value="P:mRNA splicing, via spliceosome"/>
    <property type="evidence" value="ECO:0007669"/>
    <property type="project" value="TreeGrafter"/>
</dbReference>
<reference evidence="3" key="1">
    <citation type="submission" date="2020-12" db="EMBL/GenBank/DDBJ databases">
        <title>Metabolic potential, ecology and presence of endohyphal bacteria is reflected in genomic diversity of Mucoromycotina.</title>
        <authorList>
            <person name="Muszewska A."/>
            <person name="Okrasinska A."/>
            <person name="Steczkiewicz K."/>
            <person name="Drgas O."/>
            <person name="Orlowska M."/>
            <person name="Perlinska-Lenart U."/>
            <person name="Aleksandrzak-Piekarczyk T."/>
            <person name="Szatraj K."/>
            <person name="Zielenkiewicz U."/>
            <person name="Pilsyk S."/>
            <person name="Malc E."/>
            <person name="Mieczkowski P."/>
            <person name="Kruszewska J.S."/>
            <person name="Biernat P."/>
            <person name="Pawlowska J."/>
        </authorList>
    </citation>
    <scope>NUCLEOTIDE SEQUENCE</scope>
    <source>
        <strain evidence="3">WA0000067209</strain>
    </source>
</reference>
<feature type="region of interest" description="Disordered" evidence="2">
    <location>
        <begin position="68"/>
        <end position="126"/>
    </location>
</feature>
<proteinExistence type="inferred from homology"/>
<dbReference type="GO" id="GO:0003723">
    <property type="term" value="F:RNA binding"/>
    <property type="evidence" value="ECO:0007669"/>
    <property type="project" value="TreeGrafter"/>
</dbReference>
<comment type="caution">
    <text evidence="3">The sequence shown here is derived from an EMBL/GenBank/DDBJ whole genome shotgun (WGS) entry which is preliminary data.</text>
</comment>
<organism evidence="3 4">
    <name type="scientific">Mortierella isabellina</name>
    <name type="common">Filamentous fungus</name>
    <name type="synonym">Umbelopsis isabellina</name>
    <dbReference type="NCBI Taxonomy" id="91625"/>
    <lineage>
        <taxon>Eukaryota</taxon>
        <taxon>Fungi</taxon>
        <taxon>Fungi incertae sedis</taxon>
        <taxon>Mucoromycota</taxon>
        <taxon>Mucoromycotina</taxon>
        <taxon>Umbelopsidomycetes</taxon>
        <taxon>Umbelopsidales</taxon>
        <taxon>Umbelopsidaceae</taxon>
        <taxon>Umbelopsis</taxon>
    </lineage>
</organism>
<dbReference type="AlphaFoldDB" id="A0A8H7PQE6"/>
<dbReference type="GO" id="GO:0070274">
    <property type="term" value="C:RES complex"/>
    <property type="evidence" value="ECO:0007669"/>
    <property type="project" value="TreeGrafter"/>
</dbReference>
<sequence>MDEAEAAAAKAEYIRRKYLATAPGDASTKEYIANRYLSGSNDGKKKKKKKVSKRIQKGNIGIVDEEEDSWRNSKVEEEDTMIPVEEPTMTETKSLYTPKSSSWTTIREGEGDQGMDVDDEEEEEDERPMIVGSGTGFIIIFCATCLTGSTMVVQTMEPPNVSSLNSRQRRSPSPSPPSKRPSRTTSIDKEAEDDEELRMSSGHRVGLQTADQIRAESTRLRRERDREMRELDPTLSGRDAETVHRDKGGRKIDMVLMKAEEARRKKEEMEKQEKMMEWGKGLVQREEKEAEQKRLLEERNKPLARYADDRELNDELKEQQLWNDPAAQFLSANKRSKKTKRPTYQGQWPPNRFMIPPGYRWDGVDRSNGFEKDYFLKQNARTARDAEAHAWSVEDM</sequence>
<feature type="region of interest" description="Disordered" evidence="2">
    <location>
        <begin position="323"/>
        <end position="359"/>
    </location>
</feature>
<comment type="similarity">
    <text evidence="1">Belongs to the CWC26 family.</text>
</comment>
<keyword evidence="4" id="KW-1185">Reference proteome</keyword>
<protein>
    <recommendedName>
        <fullName evidence="5">Pre-mRNA-splicing factor CWC26</fullName>
    </recommendedName>
</protein>
<dbReference type="InterPro" id="IPR051112">
    <property type="entry name" value="CWC26_splicing_factor"/>
</dbReference>
<feature type="compositionally biased region" description="Polar residues" evidence="2">
    <location>
        <begin position="89"/>
        <end position="105"/>
    </location>
</feature>
<feature type="compositionally biased region" description="Basic and acidic residues" evidence="2">
    <location>
        <begin position="213"/>
        <end position="230"/>
    </location>
</feature>
<dbReference type="InterPro" id="IPR018609">
    <property type="entry name" value="Bud13"/>
</dbReference>
<dbReference type="PANTHER" id="PTHR31809:SF0">
    <property type="entry name" value="BUD13 HOMOLOG"/>
    <property type="match status" value="1"/>
</dbReference>
<evidence type="ECO:0008006" key="5">
    <source>
        <dbReference type="Google" id="ProtNLM"/>
    </source>
</evidence>
<dbReference type="EMBL" id="JAEPQZ010000008">
    <property type="protein sequence ID" value="KAG2177988.1"/>
    <property type="molecule type" value="Genomic_DNA"/>
</dbReference>
<dbReference type="Pfam" id="PF09736">
    <property type="entry name" value="Bud13"/>
    <property type="match status" value="1"/>
</dbReference>
<dbReference type="GO" id="GO:0005684">
    <property type="term" value="C:U2-type spliceosomal complex"/>
    <property type="evidence" value="ECO:0007669"/>
    <property type="project" value="TreeGrafter"/>
</dbReference>
<evidence type="ECO:0000256" key="1">
    <source>
        <dbReference type="ARBA" id="ARBA00011069"/>
    </source>
</evidence>
<evidence type="ECO:0000313" key="3">
    <source>
        <dbReference type="EMBL" id="KAG2177988.1"/>
    </source>
</evidence>
<feature type="region of interest" description="Disordered" evidence="2">
    <location>
        <begin position="263"/>
        <end position="286"/>
    </location>
</feature>
<feature type="region of interest" description="Disordered" evidence="2">
    <location>
        <begin position="159"/>
        <end position="230"/>
    </location>
</feature>
<evidence type="ECO:0000256" key="2">
    <source>
        <dbReference type="SAM" id="MobiDB-lite"/>
    </source>
</evidence>
<dbReference type="PANTHER" id="PTHR31809">
    <property type="entry name" value="BUD13 HOMOLOG"/>
    <property type="match status" value="1"/>
</dbReference>
<name>A0A8H7PQE6_MORIS</name>
<evidence type="ECO:0000313" key="4">
    <source>
        <dbReference type="Proteomes" id="UP000654370"/>
    </source>
</evidence>
<accession>A0A8H7PQE6</accession>
<gene>
    <name evidence="3" type="ORF">INT43_003241</name>
</gene>